<dbReference type="PANTHER" id="PTHR46042">
    <property type="entry name" value="DIPHTHINE METHYLTRANSFERASE"/>
    <property type="match status" value="1"/>
</dbReference>
<evidence type="ECO:0000313" key="4">
    <source>
        <dbReference type="EMBL" id="GMI11542.1"/>
    </source>
</evidence>
<evidence type="ECO:0000256" key="1">
    <source>
        <dbReference type="ARBA" id="ARBA00022574"/>
    </source>
</evidence>
<dbReference type="Gene3D" id="2.130.10.10">
    <property type="entry name" value="YVTN repeat-like/Quinoprotein amine dehydrogenase"/>
    <property type="match status" value="1"/>
</dbReference>
<comment type="caution">
    <text evidence="4">The sequence shown here is derived from an EMBL/GenBank/DDBJ whole genome shotgun (WGS) entry which is preliminary data.</text>
</comment>
<sequence>MPSSSLPTPPCAYLKHPFSSSFYIATYKNDETTNTKSGHMFKFDSEFTIQDEAYFDDEGVLALSLFKGEEDFILAAGSSGNLIFLSLSLKILSKIEVSDKALTDVRASVESKIITADLNGVVTVIEDDEITSTFKACTYPGPGNIPAECWSLDFYTDKMLTGGENMKLTIWNYEGSKLSEYKEFDAGVTLIKVIDSVVHVGSYDDIYRQFIIKDDKFELLRTCKMPGGIWRIEINSDEEIALACMYGGAVVLKEEEGKFVEKRREETESICYFVNWREHGRLGWGSFYDCKLSWD</sequence>
<dbReference type="OrthoDB" id="1930760at2759"/>
<gene>
    <name evidence="4" type="ORF">TrLO_g7483</name>
</gene>
<proteinExistence type="predicted"/>
<dbReference type="EMBL" id="BRXW01000164">
    <property type="protein sequence ID" value="GMI11542.1"/>
    <property type="molecule type" value="Genomic_DNA"/>
</dbReference>
<dbReference type="InterPro" id="IPR052415">
    <property type="entry name" value="Diphthine_MTase"/>
</dbReference>
<organism evidence="4 5">
    <name type="scientific">Triparma laevis f. longispina</name>
    <dbReference type="NCBI Taxonomy" id="1714387"/>
    <lineage>
        <taxon>Eukaryota</taxon>
        <taxon>Sar</taxon>
        <taxon>Stramenopiles</taxon>
        <taxon>Ochrophyta</taxon>
        <taxon>Bolidophyceae</taxon>
        <taxon>Parmales</taxon>
        <taxon>Triparmaceae</taxon>
        <taxon>Triparma</taxon>
    </lineage>
</organism>
<dbReference type="GO" id="GO:0005737">
    <property type="term" value="C:cytoplasm"/>
    <property type="evidence" value="ECO:0007669"/>
    <property type="project" value="TreeGrafter"/>
</dbReference>
<keyword evidence="1" id="KW-0853">WD repeat</keyword>
<comment type="pathway">
    <text evidence="3">Protein modification.</text>
</comment>
<accession>A0A9W7FFU0</accession>
<dbReference type="InterPro" id="IPR015943">
    <property type="entry name" value="WD40/YVTN_repeat-like_dom_sf"/>
</dbReference>
<evidence type="ECO:0000256" key="3">
    <source>
        <dbReference type="ARBA" id="ARBA00043952"/>
    </source>
</evidence>
<dbReference type="PANTHER" id="PTHR46042:SF1">
    <property type="entry name" value="DIPHTHINE METHYLTRANSFERASE"/>
    <property type="match status" value="1"/>
</dbReference>
<reference evidence="5" key="1">
    <citation type="journal article" date="2023" name="Commun. Biol.">
        <title>Genome analysis of Parmales, the sister group of diatoms, reveals the evolutionary specialization of diatoms from phago-mixotrophs to photoautotrophs.</title>
        <authorList>
            <person name="Ban H."/>
            <person name="Sato S."/>
            <person name="Yoshikawa S."/>
            <person name="Yamada K."/>
            <person name="Nakamura Y."/>
            <person name="Ichinomiya M."/>
            <person name="Sato N."/>
            <person name="Blanc-Mathieu R."/>
            <person name="Endo H."/>
            <person name="Kuwata A."/>
            <person name="Ogata H."/>
        </authorList>
    </citation>
    <scope>NUCLEOTIDE SEQUENCE [LARGE SCALE GENOMIC DNA]</scope>
    <source>
        <strain evidence="5">NIES 3700</strain>
    </source>
</reference>
<dbReference type="InterPro" id="IPR036322">
    <property type="entry name" value="WD40_repeat_dom_sf"/>
</dbReference>
<dbReference type="GO" id="GO:0017183">
    <property type="term" value="P:protein histidyl modification to diphthamide"/>
    <property type="evidence" value="ECO:0007669"/>
    <property type="project" value="TreeGrafter"/>
</dbReference>
<keyword evidence="5" id="KW-1185">Reference proteome</keyword>
<protein>
    <submittedName>
        <fullName evidence="4">Uncharacterized protein</fullName>
    </submittedName>
</protein>
<dbReference type="AlphaFoldDB" id="A0A9W7FFU0"/>
<evidence type="ECO:0000256" key="2">
    <source>
        <dbReference type="ARBA" id="ARBA00022737"/>
    </source>
</evidence>
<dbReference type="Proteomes" id="UP001165122">
    <property type="component" value="Unassembled WGS sequence"/>
</dbReference>
<dbReference type="SUPFAM" id="SSF50978">
    <property type="entry name" value="WD40 repeat-like"/>
    <property type="match status" value="1"/>
</dbReference>
<evidence type="ECO:0000313" key="5">
    <source>
        <dbReference type="Proteomes" id="UP001165122"/>
    </source>
</evidence>
<name>A0A9W7FFU0_9STRA</name>
<dbReference type="GO" id="GO:0061685">
    <property type="term" value="F:diphthine methylesterase activity"/>
    <property type="evidence" value="ECO:0007669"/>
    <property type="project" value="TreeGrafter"/>
</dbReference>
<keyword evidence="2" id="KW-0677">Repeat</keyword>